<dbReference type="AlphaFoldDB" id="A0A2P8FXK0"/>
<keyword evidence="2" id="KW-1185">Reference proteome</keyword>
<proteinExistence type="predicted"/>
<dbReference type="InterPro" id="IPR053842">
    <property type="entry name" value="NikA-like"/>
</dbReference>
<sequence length="126" mass="14450">MERKDLKSRKRSGRPIKAEKRNQLLSLKCTLAERDLIKIKANSARLSISEYLRELALTGKIDMRMKALPSEILSITAILNHMAANLNQIARKRNSNDELTVIERAELKVQSMRLKELAGEVKTYFL</sequence>
<dbReference type="RefSeq" id="WP_106604425.1">
    <property type="nucleotide sequence ID" value="NZ_PYGK01000011.1"/>
</dbReference>
<organism evidence="1 2">
    <name type="scientific">Chitinophaga ginsengisoli</name>
    <dbReference type="NCBI Taxonomy" id="363837"/>
    <lineage>
        <taxon>Bacteria</taxon>
        <taxon>Pseudomonadati</taxon>
        <taxon>Bacteroidota</taxon>
        <taxon>Chitinophagia</taxon>
        <taxon>Chitinophagales</taxon>
        <taxon>Chitinophagaceae</taxon>
        <taxon>Chitinophaga</taxon>
    </lineage>
</organism>
<gene>
    <name evidence="1" type="ORF">CLV42_111160</name>
</gene>
<dbReference type="OrthoDB" id="3268254at2"/>
<evidence type="ECO:0000313" key="1">
    <source>
        <dbReference type="EMBL" id="PSL26446.1"/>
    </source>
</evidence>
<comment type="caution">
    <text evidence="1">The sequence shown here is derived from an EMBL/GenBank/DDBJ whole genome shotgun (WGS) entry which is preliminary data.</text>
</comment>
<dbReference type="EMBL" id="PYGK01000011">
    <property type="protein sequence ID" value="PSL26446.1"/>
    <property type="molecule type" value="Genomic_DNA"/>
</dbReference>
<reference evidence="1 2" key="1">
    <citation type="submission" date="2018-03" db="EMBL/GenBank/DDBJ databases">
        <title>Genomic Encyclopedia of Archaeal and Bacterial Type Strains, Phase II (KMG-II): from individual species to whole genera.</title>
        <authorList>
            <person name="Goeker M."/>
        </authorList>
    </citation>
    <scope>NUCLEOTIDE SEQUENCE [LARGE SCALE GENOMIC DNA]</scope>
    <source>
        <strain evidence="1 2">DSM 18107</strain>
    </source>
</reference>
<name>A0A2P8FXK0_9BACT</name>
<dbReference type="Proteomes" id="UP000240978">
    <property type="component" value="Unassembled WGS sequence"/>
</dbReference>
<accession>A0A2P8FXK0</accession>
<dbReference type="Pfam" id="PF21983">
    <property type="entry name" value="NikA-like"/>
    <property type="match status" value="1"/>
</dbReference>
<evidence type="ECO:0000313" key="2">
    <source>
        <dbReference type="Proteomes" id="UP000240978"/>
    </source>
</evidence>
<protein>
    <submittedName>
        <fullName evidence="1">Mobilization protein MobC</fullName>
    </submittedName>
</protein>